<feature type="signal peptide" evidence="1">
    <location>
        <begin position="1"/>
        <end position="25"/>
    </location>
</feature>
<dbReference type="AlphaFoldDB" id="A0A914PT63"/>
<evidence type="ECO:0000256" key="1">
    <source>
        <dbReference type="SAM" id="SignalP"/>
    </source>
</evidence>
<dbReference type="WBParaSite" id="PDA_v2.g21880.t1">
    <property type="protein sequence ID" value="PDA_v2.g21880.t1"/>
    <property type="gene ID" value="PDA_v2.g21880"/>
</dbReference>
<proteinExistence type="predicted"/>
<sequence length="125" mass="13847">MTTTFCLYFFLISLNILPCFNSILCEFGNYTRNIGIPREADGIYDLKNCSACFAFECNIIDPDGNSTKEVKLFGAGCNEELEIGCQELFVKNSAKIIKNEAFSYSGKEGSVLSCLNDNCATNNFL</sequence>
<keyword evidence="1" id="KW-0732">Signal</keyword>
<feature type="chain" id="PRO_5037139085" evidence="1">
    <location>
        <begin position="26"/>
        <end position="125"/>
    </location>
</feature>
<dbReference type="Proteomes" id="UP000887578">
    <property type="component" value="Unplaced"/>
</dbReference>
<organism evidence="2 3">
    <name type="scientific">Panagrolaimus davidi</name>
    <dbReference type="NCBI Taxonomy" id="227884"/>
    <lineage>
        <taxon>Eukaryota</taxon>
        <taxon>Metazoa</taxon>
        <taxon>Ecdysozoa</taxon>
        <taxon>Nematoda</taxon>
        <taxon>Chromadorea</taxon>
        <taxon>Rhabditida</taxon>
        <taxon>Tylenchina</taxon>
        <taxon>Panagrolaimomorpha</taxon>
        <taxon>Panagrolaimoidea</taxon>
        <taxon>Panagrolaimidae</taxon>
        <taxon>Panagrolaimus</taxon>
    </lineage>
</organism>
<reference evidence="3" key="1">
    <citation type="submission" date="2022-11" db="UniProtKB">
        <authorList>
            <consortium name="WormBaseParasite"/>
        </authorList>
    </citation>
    <scope>IDENTIFICATION</scope>
</reference>
<name>A0A914PT63_9BILA</name>
<evidence type="ECO:0000313" key="2">
    <source>
        <dbReference type="Proteomes" id="UP000887578"/>
    </source>
</evidence>
<protein>
    <submittedName>
        <fullName evidence="3">Sodefrin-like factor</fullName>
    </submittedName>
</protein>
<keyword evidence="2" id="KW-1185">Reference proteome</keyword>
<accession>A0A914PT63</accession>
<evidence type="ECO:0000313" key="3">
    <source>
        <dbReference type="WBParaSite" id="PDA_v2.g21880.t1"/>
    </source>
</evidence>